<evidence type="ECO:0000256" key="1">
    <source>
        <dbReference type="ARBA" id="ARBA00004123"/>
    </source>
</evidence>
<dbReference type="Pfam" id="PF05997">
    <property type="entry name" value="Nop52"/>
    <property type="match status" value="1"/>
</dbReference>
<evidence type="ECO:0000313" key="6">
    <source>
        <dbReference type="EMBL" id="KAL2916472.1"/>
    </source>
</evidence>
<name>A0ABR4NAE3_9FUNG</name>
<proteinExistence type="inferred from homology"/>
<dbReference type="PANTHER" id="PTHR13026">
    <property type="entry name" value="NNP-1 PROTEIN NOVEL NUCLEAR PROTEIN 1 NOP52"/>
    <property type="match status" value="1"/>
</dbReference>
<keyword evidence="3" id="KW-0698">rRNA processing</keyword>
<keyword evidence="7" id="KW-1185">Reference proteome</keyword>
<evidence type="ECO:0000256" key="3">
    <source>
        <dbReference type="ARBA" id="ARBA00022552"/>
    </source>
</evidence>
<dbReference type="InterPro" id="IPR010301">
    <property type="entry name" value="RRP1"/>
</dbReference>
<evidence type="ECO:0000256" key="2">
    <source>
        <dbReference type="ARBA" id="ARBA00006374"/>
    </source>
</evidence>
<dbReference type="EMBL" id="JADGIZ020000016">
    <property type="protein sequence ID" value="KAL2916472.1"/>
    <property type="molecule type" value="Genomic_DNA"/>
</dbReference>
<feature type="region of interest" description="Disordered" evidence="5">
    <location>
        <begin position="352"/>
        <end position="481"/>
    </location>
</feature>
<feature type="compositionally biased region" description="Low complexity" evidence="5">
    <location>
        <begin position="416"/>
        <end position="428"/>
    </location>
</feature>
<reference evidence="6 7" key="1">
    <citation type="submission" date="2023-09" db="EMBL/GenBank/DDBJ databases">
        <title>Pangenome analysis of Batrachochytrium dendrobatidis and related Chytrids.</title>
        <authorList>
            <person name="Yacoub M.N."/>
            <person name="Stajich J.E."/>
            <person name="James T.Y."/>
        </authorList>
    </citation>
    <scope>NUCLEOTIDE SEQUENCE [LARGE SCALE GENOMIC DNA]</scope>
    <source>
        <strain evidence="6 7">JEL0888</strain>
    </source>
</reference>
<gene>
    <name evidence="6" type="ORF">HK105_203905</name>
</gene>
<dbReference type="Proteomes" id="UP001527925">
    <property type="component" value="Unassembled WGS sequence"/>
</dbReference>
<evidence type="ECO:0000256" key="4">
    <source>
        <dbReference type="ARBA" id="ARBA00023242"/>
    </source>
</evidence>
<evidence type="ECO:0000256" key="5">
    <source>
        <dbReference type="SAM" id="MobiDB-lite"/>
    </source>
</evidence>
<comment type="subcellular location">
    <subcellularLocation>
        <location evidence="1">Nucleus</location>
    </subcellularLocation>
</comment>
<comment type="caution">
    <text evidence="6">The sequence shown here is derived from an EMBL/GenBank/DDBJ whole genome shotgun (WGS) entry which is preliminary data.</text>
</comment>
<dbReference type="PANTHER" id="PTHR13026:SF0">
    <property type="entry name" value="RIBOSOMAL RNA PROCESSING 1B"/>
    <property type="match status" value="1"/>
</dbReference>
<protein>
    <recommendedName>
        <fullName evidence="8">Nop52-domain-containing protein</fullName>
    </recommendedName>
</protein>
<keyword evidence="4" id="KW-0539">Nucleus</keyword>
<sequence>MSAAAATASAAASSSQPAKSGTAGFGKLLAHSEKKIRDHAVRSLQAYLLENAEGLSDLDFLKLWKGLYFCFWMSDKPLVQQELAQNLANTITTLPVDQALRYILSFWTILIKEWYRIDRLRLDKFYLLCRRFHHWTFRLLLANSWNEDILDQVMTIYKAGPLSVGTPGTPDSLRYHTSEVLMQELAKAMREEAAEALPMHAFEALSEPFFSVLSKSHNELHFNHVVDDFLGLWFPTGDDEDDETGDQDEAAKPDTILRACLPNQDLLNRLQSIVESPSTLQRNRRNLIQFNKRFAKAVGLAYTDPSLSVGVEASAASAAAAPPSKKLKKNKKLVAVSLDSADNVFDTVDAQWTGDGSESADDLAKEAAGDSTGAEEAMEVQGDISNPAEDAAGATSAAAKKRKRKNKKNAAKTDEAAPAAVEPNNASSEAEPADDAVPDETPSPKKAKTERPESGAVNSPQSAEESAMDSSSERKSVRWGDKLRVKTFFKVKPVCPPDQAKTPPSGTAAKPALRKSPAKAWDAEITDPERIAASEMLAAMAAEIHQRKSIKKKGGRVLVRKR</sequence>
<feature type="region of interest" description="Disordered" evidence="5">
    <location>
        <begin position="494"/>
        <end position="522"/>
    </location>
</feature>
<evidence type="ECO:0008006" key="8">
    <source>
        <dbReference type="Google" id="ProtNLM"/>
    </source>
</evidence>
<feature type="compositionally biased region" description="Basic and acidic residues" evidence="5">
    <location>
        <begin position="471"/>
        <end position="481"/>
    </location>
</feature>
<accession>A0ABR4NAE3</accession>
<organism evidence="6 7">
    <name type="scientific">Polyrhizophydium stewartii</name>
    <dbReference type="NCBI Taxonomy" id="2732419"/>
    <lineage>
        <taxon>Eukaryota</taxon>
        <taxon>Fungi</taxon>
        <taxon>Fungi incertae sedis</taxon>
        <taxon>Chytridiomycota</taxon>
        <taxon>Chytridiomycota incertae sedis</taxon>
        <taxon>Chytridiomycetes</taxon>
        <taxon>Rhizophydiales</taxon>
        <taxon>Rhizophydiales incertae sedis</taxon>
        <taxon>Polyrhizophydium</taxon>
    </lineage>
</organism>
<feature type="compositionally biased region" description="Basic residues" evidence="5">
    <location>
        <begin position="399"/>
        <end position="410"/>
    </location>
</feature>
<comment type="similarity">
    <text evidence="2">Belongs to the RRP1 family.</text>
</comment>
<evidence type="ECO:0000313" key="7">
    <source>
        <dbReference type="Proteomes" id="UP001527925"/>
    </source>
</evidence>